<dbReference type="Proteomes" id="UP001163046">
    <property type="component" value="Unassembled WGS sequence"/>
</dbReference>
<gene>
    <name evidence="2" type="ORF">OS493_007664</name>
</gene>
<keyword evidence="3" id="KW-1185">Reference proteome</keyword>
<accession>A0A9X0CNY2</accession>
<feature type="region of interest" description="Disordered" evidence="1">
    <location>
        <begin position="18"/>
        <end position="44"/>
    </location>
</feature>
<evidence type="ECO:0000256" key="1">
    <source>
        <dbReference type="SAM" id="MobiDB-lite"/>
    </source>
</evidence>
<evidence type="ECO:0000313" key="2">
    <source>
        <dbReference type="EMBL" id="KAJ7365024.1"/>
    </source>
</evidence>
<sequence>MNENIAKLNHTFDEVLKNKRSDHVGEQPVFHQPRKRSKGPWEGVEVSLTPKRALASGKAPSELQAVSLSDSCCSLQKRMDFQRIVVTDDESLDTHNNIITQLELERRLPEGRRTCEQLLENVGLPTCTRRSS</sequence>
<comment type="caution">
    <text evidence="2">The sequence shown here is derived from an EMBL/GenBank/DDBJ whole genome shotgun (WGS) entry which is preliminary data.</text>
</comment>
<proteinExistence type="predicted"/>
<protein>
    <submittedName>
        <fullName evidence="2">Uncharacterized protein</fullName>
    </submittedName>
</protein>
<dbReference type="EMBL" id="MU827304">
    <property type="protein sequence ID" value="KAJ7365024.1"/>
    <property type="molecule type" value="Genomic_DNA"/>
</dbReference>
<evidence type="ECO:0000313" key="3">
    <source>
        <dbReference type="Proteomes" id="UP001163046"/>
    </source>
</evidence>
<reference evidence="2" key="1">
    <citation type="submission" date="2023-01" db="EMBL/GenBank/DDBJ databases">
        <title>Genome assembly of the deep-sea coral Lophelia pertusa.</title>
        <authorList>
            <person name="Herrera S."/>
            <person name="Cordes E."/>
        </authorList>
    </citation>
    <scope>NUCLEOTIDE SEQUENCE</scope>
    <source>
        <strain evidence="2">USNM1676648</strain>
        <tissue evidence="2">Polyp</tissue>
    </source>
</reference>
<dbReference type="AlphaFoldDB" id="A0A9X0CNY2"/>
<organism evidence="2 3">
    <name type="scientific">Desmophyllum pertusum</name>
    <dbReference type="NCBI Taxonomy" id="174260"/>
    <lineage>
        <taxon>Eukaryota</taxon>
        <taxon>Metazoa</taxon>
        <taxon>Cnidaria</taxon>
        <taxon>Anthozoa</taxon>
        <taxon>Hexacorallia</taxon>
        <taxon>Scleractinia</taxon>
        <taxon>Caryophylliina</taxon>
        <taxon>Caryophylliidae</taxon>
        <taxon>Desmophyllum</taxon>
    </lineage>
</organism>
<name>A0A9X0CNY2_9CNID</name>